<dbReference type="PROSITE" id="PS00761">
    <property type="entry name" value="SPASE_I_3"/>
    <property type="match status" value="1"/>
</dbReference>
<dbReference type="EC" id="3.4.21.89" evidence="4 6"/>
<keyword evidence="5 6" id="KW-0378">Hydrolase</keyword>
<keyword evidence="6" id="KW-0645">Protease</keyword>
<accession>A0ABQ3UNJ0</accession>
<name>A0ABQ3UNJ0_9CHLR</name>
<evidence type="ECO:0000256" key="6">
    <source>
        <dbReference type="RuleBase" id="RU362042"/>
    </source>
</evidence>
<dbReference type="Proteomes" id="UP000654345">
    <property type="component" value="Unassembled WGS sequence"/>
</dbReference>
<dbReference type="InterPro" id="IPR019757">
    <property type="entry name" value="Pept_S26A_signal_pept_1_Lys-AS"/>
</dbReference>
<dbReference type="Pfam" id="PF10502">
    <property type="entry name" value="Peptidase_S26"/>
    <property type="match status" value="1"/>
</dbReference>
<comment type="similarity">
    <text evidence="3 6">Belongs to the peptidase S26 family.</text>
</comment>
<evidence type="ECO:0000313" key="9">
    <source>
        <dbReference type="Proteomes" id="UP000654345"/>
    </source>
</evidence>
<dbReference type="RefSeq" id="WP_236038157.1">
    <property type="nucleotide sequence ID" value="NZ_BNJG01000001.1"/>
</dbReference>
<reference evidence="8 9" key="1">
    <citation type="journal article" date="2021" name="Int. J. Syst. Evol. Microbiol.">
        <title>Reticulibacter mediterranei gen. nov., sp. nov., within the new family Reticulibacteraceae fam. nov., and Ktedonospora formicarum gen. nov., sp. nov., Ktedonobacter robiniae sp. nov., Dictyobacter formicarum sp. nov. and Dictyobacter arantiisoli sp. nov., belonging to the class Ktedonobacteria.</title>
        <authorList>
            <person name="Yabe S."/>
            <person name="Zheng Y."/>
            <person name="Wang C.M."/>
            <person name="Sakai Y."/>
            <person name="Abe K."/>
            <person name="Yokota A."/>
            <person name="Donadio S."/>
            <person name="Cavaletti L."/>
            <person name="Monciardini P."/>
        </authorList>
    </citation>
    <scope>NUCLEOTIDE SEQUENCE [LARGE SCALE GENOMIC DNA]</scope>
    <source>
        <strain evidence="8 9">SOSP1-30</strain>
    </source>
</reference>
<dbReference type="PRINTS" id="PR00727">
    <property type="entry name" value="LEADERPTASE"/>
</dbReference>
<evidence type="ECO:0000313" key="8">
    <source>
        <dbReference type="EMBL" id="GHO54319.1"/>
    </source>
</evidence>
<dbReference type="EMBL" id="BNJG01000001">
    <property type="protein sequence ID" value="GHO54319.1"/>
    <property type="molecule type" value="Genomic_DNA"/>
</dbReference>
<evidence type="ECO:0000259" key="7">
    <source>
        <dbReference type="Pfam" id="PF10502"/>
    </source>
</evidence>
<evidence type="ECO:0000256" key="3">
    <source>
        <dbReference type="ARBA" id="ARBA00009370"/>
    </source>
</evidence>
<feature type="domain" description="Peptidase S26" evidence="7">
    <location>
        <begin position="21"/>
        <end position="177"/>
    </location>
</feature>
<protein>
    <recommendedName>
        <fullName evidence="4 6">Signal peptidase I</fullName>
        <ecNumber evidence="4 6">3.4.21.89</ecNumber>
    </recommendedName>
</protein>
<dbReference type="NCBIfam" id="TIGR02227">
    <property type="entry name" value="sigpep_I_bact"/>
    <property type="match status" value="1"/>
</dbReference>
<dbReference type="InterPro" id="IPR019533">
    <property type="entry name" value="Peptidase_S26"/>
</dbReference>
<keyword evidence="6" id="KW-0472">Membrane</keyword>
<dbReference type="PANTHER" id="PTHR43390:SF1">
    <property type="entry name" value="CHLOROPLAST PROCESSING PEPTIDASE"/>
    <property type="match status" value="1"/>
</dbReference>
<organism evidence="8 9">
    <name type="scientific">Ktedonobacter robiniae</name>
    <dbReference type="NCBI Taxonomy" id="2778365"/>
    <lineage>
        <taxon>Bacteria</taxon>
        <taxon>Bacillati</taxon>
        <taxon>Chloroflexota</taxon>
        <taxon>Ktedonobacteria</taxon>
        <taxon>Ktedonobacterales</taxon>
        <taxon>Ktedonobacteraceae</taxon>
        <taxon>Ktedonobacter</taxon>
    </lineage>
</organism>
<evidence type="ECO:0000256" key="4">
    <source>
        <dbReference type="ARBA" id="ARBA00013208"/>
    </source>
</evidence>
<comment type="subcellular location">
    <subcellularLocation>
        <location evidence="2">Cell membrane</location>
        <topology evidence="2">Single-pass type II membrane protein</topology>
    </subcellularLocation>
    <subcellularLocation>
        <location evidence="6">Membrane</location>
        <topology evidence="6">Single-pass type II membrane protein</topology>
    </subcellularLocation>
</comment>
<sequence length="208" mass="23215">MEVRMGVKLNTGKRYRFVRELVETLALTVLLFLAINFAVQKFDVVGKSMESRLHNQESLIVDKASYYVRQPARGDVIVFEAPPQPTADYIKRIIAVPGDVISVENGVPTVDGVRLNETYVDPAKAGASPTDRPIHNLLVPPGYYFVMGDNRVDSYDSRSWGLVPRANIIGRAALIYWPFKADNIGLLPDVSSVYVKVHQPSDTINARR</sequence>
<gene>
    <name evidence="8" type="ORF">KSB_27940</name>
</gene>
<comment type="caution">
    <text evidence="8">The sequence shown here is derived from an EMBL/GenBank/DDBJ whole genome shotgun (WGS) entry which is preliminary data.</text>
</comment>
<dbReference type="InterPro" id="IPR036286">
    <property type="entry name" value="LexA/Signal_pep-like_sf"/>
</dbReference>
<feature type="transmembrane region" description="Helical" evidence="6">
    <location>
        <begin position="21"/>
        <end position="39"/>
    </location>
</feature>
<dbReference type="InterPro" id="IPR000223">
    <property type="entry name" value="Pept_S26A_signal_pept_1"/>
</dbReference>
<evidence type="ECO:0000256" key="1">
    <source>
        <dbReference type="ARBA" id="ARBA00000677"/>
    </source>
</evidence>
<keyword evidence="6" id="KW-1133">Transmembrane helix</keyword>
<dbReference type="Gene3D" id="2.10.109.10">
    <property type="entry name" value="Umud Fragment, subunit A"/>
    <property type="match status" value="1"/>
</dbReference>
<proteinExistence type="inferred from homology"/>
<dbReference type="InterPro" id="IPR019758">
    <property type="entry name" value="Pept_S26A_signal_pept_1_CS"/>
</dbReference>
<dbReference type="CDD" id="cd06530">
    <property type="entry name" value="S26_SPase_I"/>
    <property type="match status" value="1"/>
</dbReference>
<evidence type="ECO:0000256" key="2">
    <source>
        <dbReference type="ARBA" id="ARBA00004401"/>
    </source>
</evidence>
<dbReference type="PROSITE" id="PS00760">
    <property type="entry name" value="SPASE_I_2"/>
    <property type="match status" value="1"/>
</dbReference>
<dbReference type="PANTHER" id="PTHR43390">
    <property type="entry name" value="SIGNAL PEPTIDASE I"/>
    <property type="match status" value="1"/>
</dbReference>
<comment type="catalytic activity">
    <reaction evidence="1 6">
        <text>Cleavage of hydrophobic, N-terminal signal or leader sequences from secreted and periplasmic proteins.</text>
        <dbReference type="EC" id="3.4.21.89"/>
    </reaction>
</comment>
<evidence type="ECO:0000256" key="5">
    <source>
        <dbReference type="ARBA" id="ARBA00022801"/>
    </source>
</evidence>
<dbReference type="SUPFAM" id="SSF51306">
    <property type="entry name" value="LexA/Signal peptidase"/>
    <property type="match status" value="1"/>
</dbReference>
<keyword evidence="6" id="KW-0812">Transmembrane</keyword>
<keyword evidence="9" id="KW-1185">Reference proteome</keyword>